<dbReference type="AlphaFoldDB" id="W1PPB5"/>
<gene>
    <name evidence="2" type="ORF">AMTR_s00020p00120510</name>
</gene>
<evidence type="ECO:0000313" key="3">
    <source>
        <dbReference type="Proteomes" id="UP000017836"/>
    </source>
</evidence>
<sequence length="50" mass="5432">MASASSTPPDGERSVKEQEVITRLPDGEISAQLRALEANYACVKGERDVR</sequence>
<feature type="region of interest" description="Disordered" evidence="1">
    <location>
        <begin position="1"/>
        <end position="21"/>
    </location>
</feature>
<dbReference type="HOGENOM" id="CLU_3127007_0_0_1"/>
<organism evidence="2 3">
    <name type="scientific">Amborella trichopoda</name>
    <dbReference type="NCBI Taxonomy" id="13333"/>
    <lineage>
        <taxon>Eukaryota</taxon>
        <taxon>Viridiplantae</taxon>
        <taxon>Streptophyta</taxon>
        <taxon>Embryophyta</taxon>
        <taxon>Tracheophyta</taxon>
        <taxon>Spermatophyta</taxon>
        <taxon>Magnoliopsida</taxon>
        <taxon>Amborellales</taxon>
        <taxon>Amborellaceae</taxon>
        <taxon>Amborella</taxon>
    </lineage>
</organism>
<evidence type="ECO:0000256" key="1">
    <source>
        <dbReference type="SAM" id="MobiDB-lite"/>
    </source>
</evidence>
<dbReference type="Proteomes" id="UP000017836">
    <property type="component" value="Unassembled WGS sequence"/>
</dbReference>
<proteinExistence type="predicted"/>
<evidence type="ECO:0000313" key="2">
    <source>
        <dbReference type="EMBL" id="ERN11857.1"/>
    </source>
</evidence>
<keyword evidence="3" id="KW-1185">Reference proteome</keyword>
<dbReference type="Gramene" id="ERN11857">
    <property type="protein sequence ID" value="ERN11857"/>
    <property type="gene ID" value="AMTR_s00020p00120510"/>
</dbReference>
<protein>
    <submittedName>
        <fullName evidence="2">Uncharacterized protein</fullName>
    </submittedName>
</protein>
<feature type="compositionally biased region" description="Basic and acidic residues" evidence="1">
    <location>
        <begin position="10"/>
        <end position="20"/>
    </location>
</feature>
<reference evidence="3" key="1">
    <citation type="journal article" date="2013" name="Science">
        <title>The Amborella genome and the evolution of flowering plants.</title>
        <authorList>
            <consortium name="Amborella Genome Project"/>
        </authorList>
    </citation>
    <scope>NUCLEOTIDE SEQUENCE [LARGE SCALE GENOMIC DNA]</scope>
</reference>
<name>W1PPB5_AMBTC</name>
<accession>W1PPB5</accession>
<dbReference type="EMBL" id="KI392664">
    <property type="protein sequence ID" value="ERN11857.1"/>
    <property type="molecule type" value="Genomic_DNA"/>
</dbReference>